<dbReference type="SUPFAM" id="SSF56059">
    <property type="entry name" value="Glutathione synthetase ATP-binding domain-like"/>
    <property type="match status" value="1"/>
</dbReference>
<evidence type="ECO:0000313" key="3">
    <source>
        <dbReference type="Proteomes" id="UP001370348"/>
    </source>
</evidence>
<accession>A0ABZ2LKS3</accession>
<evidence type="ECO:0000259" key="1">
    <source>
        <dbReference type="Pfam" id="PF18604"/>
    </source>
</evidence>
<protein>
    <recommendedName>
        <fullName evidence="1">Pre ATP-grasp domain-containing protein</fullName>
    </recommendedName>
</protein>
<keyword evidence="3" id="KW-1185">Reference proteome</keyword>
<proteinExistence type="predicted"/>
<sequence>MSPETRIALDELSRELDLEPRLTPFGALRYRGLHDAKGGGLALHIDDLSALPLLDGITGIEFYQHRARVRSGDGDLFVTVTDACEGYEEYCRTKLRLGRPELVVVEAPANPIHVARAATASRAWSRIVERARRASHVVVHPYMAHEAVWELAGRLRDAASRPTTVLGPPPPITWLANDKRLFSEIVSRTLGAEALAETRVARSASALAAALVELAKRHPRVGLKRSRSVSGMGNEVFDGAELLLASHLEVLERVEAFLRRTGEHEDEPVLAVAWETSSVSPSSQLWIPPLGSGAPRLDGIFEQILDDGVFIGSRPSTLPHCVHRMIRDAAISVARSLQYLGYVGRCSFDHVVVGDLETSPRVLFVDCNGRWGGTSTPMNLVDRLFAHAPRRATYRAQDFTATRLTGVPFTEILEAIGGQLFDPVTRSGRYVFYNVEPLARWGKMDVIAFGRDRAASDAALLEDLPKLLKI</sequence>
<organism evidence="2 3">
    <name type="scientific">Pendulispora albinea</name>
    <dbReference type="NCBI Taxonomy" id="2741071"/>
    <lineage>
        <taxon>Bacteria</taxon>
        <taxon>Pseudomonadati</taxon>
        <taxon>Myxococcota</taxon>
        <taxon>Myxococcia</taxon>
        <taxon>Myxococcales</taxon>
        <taxon>Sorangiineae</taxon>
        <taxon>Pendulisporaceae</taxon>
        <taxon>Pendulispora</taxon>
    </lineage>
</organism>
<dbReference type="EMBL" id="CP089984">
    <property type="protein sequence ID" value="WXB11541.1"/>
    <property type="molecule type" value="Genomic_DNA"/>
</dbReference>
<reference evidence="2 3" key="1">
    <citation type="submission" date="2021-12" db="EMBL/GenBank/DDBJ databases">
        <title>Discovery of the Pendulisporaceae a myxobacterial family with distinct sporulation behavior and unique specialized metabolism.</title>
        <authorList>
            <person name="Garcia R."/>
            <person name="Popoff A."/>
            <person name="Bader C.D."/>
            <person name="Loehr J."/>
            <person name="Walesch S."/>
            <person name="Walt C."/>
            <person name="Boldt J."/>
            <person name="Bunk B."/>
            <person name="Haeckl F.J.F.P.J."/>
            <person name="Gunesch A.P."/>
            <person name="Birkelbach J."/>
            <person name="Nuebel U."/>
            <person name="Pietschmann T."/>
            <person name="Bach T."/>
            <person name="Mueller R."/>
        </authorList>
    </citation>
    <scope>NUCLEOTIDE SEQUENCE [LARGE SCALE GENOMIC DNA]</scope>
    <source>
        <strain evidence="2 3">MSr11954</strain>
    </source>
</reference>
<dbReference type="RefSeq" id="WP_394821161.1">
    <property type="nucleotide sequence ID" value="NZ_CP089984.1"/>
</dbReference>
<gene>
    <name evidence="2" type="ORF">LZC94_27220</name>
</gene>
<feature type="domain" description="Pre ATP-grasp" evidence="1">
    <location>
        <begin position="66"/>
        <end position="155"/>
    </location>
</feature>
<dbReference type="Proteomes" id="UP001370348">
    <property type="component" value="Chromosome"/>
</dbReference>
<dbReference type="Pfam" id="PF18604">
    <property type="entry name" value="PreAtp-grasp"/>
    <property type="match status" value="1"/>
</dbReference>
<evidence type="ECO:0000313" key="2">
    <source>
        <dbReference type="EMBL" id="WXB11541.1"/>
    </source>
</evidence>
<dbReference type="InterPro" id="IPR040754">
    <property type="entry name" value="PreAtp-grasp"/>
</dbReference>
<name>A0ABZ2LKS3_9BACT</name>